<protein>
    <submittedName>
        <fullName evidence="3">DOMON domain-containing protein</fullName>
    </submittedName>
</protein>
<reference evidence="3" key="1">
    <citation type="submission" date="2016-11" db="UniProtKB">
        <authorList>
            <consortium name="WormBaseParasite"/>
        </authorList>
    </citation>
    <scope>IDENTIFICATION</scope>
</reference>
<organism evidence="2 3">
    <name type="scientific">Heterorhabditis bacteriophora</name>
    <name type="common">Entomopathogenic nematode worm</name>
    <dbReference type="NCBI Taxonomy" id="37862"/>
    <lineage>
        <taxon>Eukaryota</taxon>
        <taxon>Metazoa</taxon>
        <taxon>Ecdysozoa</taxon>
        <taxon>Nematoda</taxon>
        <taxon>Chromadorea</taxon>
        <taxon>Rhabditida</taxon>
        <taxon>Rhabditina</taxon>
        <taxon>Rhabditomorpha</taxon>
        <taxon>Strongyloidea</taxon>
        <taxon>Heterorhabditidae</taxon>
        <taxon>Heterorhabditis</taxon>
    </lineage>
</organism>
<dbReference type="Proteomes" id="UP000095283">
    <property type="component" value="Unplaced"/>
</dbReference>
<evidence type="ECO:0000313" key="2">
    <source>
        <dbReference type="Proteomes" id="UP000095283"/>
    </source>
</evidence>
<accession>A0A1I7XSR2</accession>
<evidence type="ECO:0000313" key="3">
    <source>
        <dbReference type="WBParaSite" id="Hba_20367"/>
    </source>
</evidence>
<proteinExistence type="predicted"/>
<sequence length="259" mass="29920">MRKNRRRSLAVFWLVSDTSQHFFFYAFEFANFFVLLKPFRKPSTGSGWNRRELLPREYTLFKYCQVGYGISKNHKSGEHLRYRVSWSVVDTEYSDSASPRFHAYHIDWIIGGLIPDSEYNCTLKPFDRRGNYGGESTGVRILTKQRPPSMSPKIKKLSLKPLVNFEYFESLCSLKFLFSILAIMCCIPLLLYRTMKVDILQYLSGVLFRLVLKIIPMIQLVTSSPRVIRLGSQSTMESTANSKRGILIPLVVISALLSF</sequence>
<keyword evidence="1" id="KW-0812">Transmembrane</keyword>
<feature type="transmembrane region" description="Helical" evidence="1">
    <location>
        <begin position="174"/>
        <end position="192"/>
    </location>
</feature>
<keyword evidence="2" id="KW-1185">Reference proteome</keyword>
<evidence type="ECO:0000256" key="1">
    <source>
        <dbReference type="SAM" id="Phobius"/>
    </source>
</evidence>
<dbReference type="AlphaFoldDB" id="A0A1I7XSR2"/>
<keyword evidence="1" id="KW-1133">Transmembrane helix</keyword>
<keyword evidence="1" id="KW-0472">Membrane</keyword>
<dbReference type="WBParaSite" id="Hba_20367">
    <property type="protein sequence ID" value="Hba_20367"/>
    <property type="gene ID" value="Hba_20367"/>
</dbReference>
<name>A0A1I7XSR2_HETBA</name>